<accession>A0A0E3JQD6</accession>
<protein>
    <recommendedName>
        <fullName evidence="3">DUF1360 domain-containing protein</fullName>
    </recommendedName>
</protein>
<dbReference type="RefSeq" id="YP_009215313.1">
    <property type="nucleotide sequence ID" value="NC_028974.1"/>
</dbReference>
<dbReference type="EMBL" id="KP876465">
    <property type="protein sequence ID" value="AKA61677.1"/>
    <property type="molecule type" value="Genomic_DNA"/>
</dbReference>
<organism evidence="1 2">
    <name type="scientific">Streptomyces phage YDN12</name>
    <dbReference type="NCBI Taxonomy" id="1636183"/>
    <lineage>
        <taxon>Viruses</taxon>
        <taxon>Duplodnaviria</taxon>
        <taxon>Heunggongvirae</taxon>
        <taxon>Uroviricota</taxon>
        <taxon>Caudoviricetes</taxon>
        <taxon>Woodruffvirus</taxon>
        <taxon>Woodruffvirus YDN12</taxon>
    </lineage>
</organism>
<gene>
    <name evidence="1" type="ORF">SEA_YDN12_10</name>
</gene>
<dbReference type="GeneID" id="26641639"/>
<dbReference type="KEGG" id="vg:26641639"/>
<dbReference type="Pfam" id="PF07098">
    <property type="entry name" value="DUF1360"/>
    <property type="match status" value="1"/>
</dbReference>
<sequence length="116" mass="13153">MQNLAILAALGFAAYRATQLVVWDTIGDKLRDRIEMWHAVKHTSRVRTFVRQLISCPYCAGWWLSMITTLVYLTVAGQWGRAPLIVHAVECWAVAGIQALLNRWDDSRPGHEPKGH</sequence>
<dbReference type="Proteomes" id="UP000033007">
    <property type="component" value="Segment"/>
</dbReference>
<dbReference type="InterPro" id="IPR010773">
    <property type="entry name" value="Mycophage_PG1_Gp7"/>
</dbReference>
<reference evidence="1 2" key="1">
    <citation type="submission" date="2015-03" db="EMBL/GenBank/DDBJ databases">
        <authorList>
            <person name="Djamen P.Y."/>
            <person name="Nguyen L."/>
            <person name="Gibbs Z.A."/>
            <person name="Donegan-Quick R."/>
            <person name="Visi D.K."/>
            <person name="Allen M.S."/>
            <person name="Hughes L.E."/>
            <person name="Bradley K.W."/>
            <person name="Asai D.J."/>
            <person name="Bowman C.A."/>
            <person name="Russell D.A."/>
            <person name="Pope W.H."/>
            <person name="Jacobs-Sera D."/>
            <person name="Hendrix R.W."/>
            <person name="Hatfull G.F."/>
        </authorList>
    </citation>
    <scope>NUCLEOTIDE SEQUENCE [LARGE SCALE GENOMIC DNA]</scope>
</reference>
<evidence type="ECO:0000313" key="2">
    <source>
        <dbReference type="Proteomes" id="UP000033007"/>
    </source>
</evidence>
<name>A0A0E3JQD6_9CAUD</name>
<dbReference type="OrthoDB" id="22665at10239"/>
<proteinExistence type="predicted"/>
<evidence type="ECO:0000313" key="1">
    <source>
        <dbReference type="EMBL" id="AKA61677.1"/>
    </source>
</evidence>
<keyword evidence="2" id="KW-1185">Reference proteome</keyword>
<evidence type="ECO:0008006" key="3">
    <source>
        <dbReference type="Google" id="ProtNLM"/>
    </source>
</evidence>